<protein>
    <submittedName>
        <fullName evidence="1">Uncharacterized protein</fullName>
    </submittedName>
</protein>
<dbReference type="AlphaFoldDB" id="E6PW65"/>
<evidence type="ECO:0000313" key="1">
    <source>
        <dbReference type="EMBL" id="CBH99172.1"/>
    </source>
</evidence>
<comment type="caution">
    <text evidence="1">The sequence shown here is derived from an EMBL/GenBank/DDBJ whole genome shotgun (WGS) entry which is preliminary data.</text>
</comment>
<sequence>MNRVTAYAALILRSLSGYFPAVNVEHILNALGCFA</sequence>
<name>E6PW65_9ZZZZ</name>
<dbReference type="EMBL" id="CABM01000069">
    <property type="protein sequence ID" value="CBH99172.1"/>
    <property type="molecule type" value="Genomic_DNA"/>
</dbReference>
<accession>E6PW65</accession>
<organism evidence="1">
    <name type="scientific">mine drainage metagenome</name>
    <dbReference type="NCBI Taxonomy" id="410659"/>
    <lineage>
        <taxon>unclassified sequences</taxon>
        <taxon>metagenomes</taxon>
        <taxon>ecological metagenomes</taxon>
    </lineage>
</organism>
<gene>
    <name evidence="1" type="ORF">CARN2_0351</name>
</gene>
<reference evidence="1" key="1">
    <citation type="submission" date="2009-10" db="EMBL/GenBank/DDBJ databases">
        <title>Diversity of trophic interactions inside an arsenic-rich microbial ecosystem.</title>
        <authorList>
            <person name="Bertin P.N."/>
            <person name="Heinrich-Salmeron A."/>
            <person name="Pelletier E."/>
            <person name="Goulhen-Chollet F."/>
            <person name="Arsene-Ploetze F."/>
            <person name="Gallien S."/>
            <person name="Calteau A."/>
            <person name="Vallenet D."/>
            <person name="Casiot C."/>
            <person name="Chane-Woon-Ming B."/>
            <person name="Giloteaux L."/>
            <person name="Barakat M."/>
            <person name="Bonnefoy V."/>
            <person name="Bruneel O."/>
            <person name="Chandler M."/>
            <person name="Cleiss J."/>
            <person name="Duran R."/>
            <person name="Elbaz-Poulichet F."/>
            <person name="Fonknechten N."/>
            <person name="Lauga B."/>
            <person name="Mornico D."/>
            <person name="Ortet P."/>
            <person name="Schaeffer C."/>
            <person name="Siguier P."/>
            <person name="Alexander Thil Smith A."/>
            <person name="Van Dorsselaer A."/>
            <person name="Weissenbach J."/>
            <person name="Medigue C."/>
            <person name="Le Paslier D."/>
        </authorList>
    </citation>
    <scope>NUCLEOTIDE SEQUENCE</scope>
</reference>
<proteinExistence type="predicted"/>